<feature type="compositionally biased region" description="Low complexity" evidence="5">
    <location>
        <begin position="140"/>
        <end position="154"/>
    </location>
</feature>
<gene>
    <name evidence="7" type="ORF">ONZ51_g8709</name>
</gene>
<dbReference type="PROSITE" id="PS51886">
    <property type="entry name" value="TLDC"/>
    <property type="match status" value="1"/>
</dbReference>
<comment type="caution">
    <text evidence="7">The sequence shown here is derived from an EMBL/GenBank/DDBJ whole genome shotgun (WGS) entry which is preliminary data.</text>
</comment>
<feature type="region of interest" description="Disordered" evidence="5">
    <location>
        <begin position="296"/>
        <end position="330"/>
    </location>
</feature>
<dbReference type="PANTHER" id="PTHR23354">
    <property type="entry name" value="NUCLEOLAR PROTEIN 7/ESTROGEN RECEPTOR COACTIVATOR-RELATED"/>
    <property type="match status" value="1"/>
</dbReference>
<feature type="region of interest" description="Disordered" evidence="5">
    <location>
        <begin position="135"/>
        <end position="242"/>
    </location>
</feature>
<feature type="compositionally biased region" description="Low complexity" evidence="5">
    <location>
        <begin position="296"/>
        <end position="319"/>
    </location>
</feature>
<accession>A0AAD7TN83</accession>
<sequence length="583" mass="62945">MDGSSAQSPIPIPPLIPLPEARPTGGARDKDDVFATLFSPPTPRASPTHTPEPGQNRPARHVRTESTDSDFGAFVSVSASEDPLQLGDEDGQPAFSPLQQTQGFFGKFGENARAASEKKRREVLDELLQHEDDPLYWLQGTTTSSHEHTSGTSTPQPVQNASETLSAGESLIDLDSPSDARSMKTLIPSALPPSTTISTTTTYTSDSHPAQPHSVPEDTLIDLDSPRPDSNPHDHERESRSHANIEQHASTFSHVRSPSLPPSSPTRISLPEVQRTQSYFSSPSFPSRIVSSLLTSTIRPSSSRTTLSTSTSTSASTSRSHTDDPSTSRLPPVVAAAASHLAGFSRSAPHSRAATVSGSFAEGPAPGLDAAITHGTPFASHTQWDKGFEYDKTQVERKSVRLVGRKDMTTPILTVEIADMLRPFFPALARLPRSWTLLYSLDQHGISLNTLYARCQDFKGSALLIVRDANDAVFGAWMGEGIHPSKGAYYGTGESFLWQLVGKDRVRVFKWTGKNDYVALCESDYISFGGGDGHYGLWLDETLSDGSSARCPTFDNEPLCSAGPRQGETVTFECVGLEVWGIG</sequence>
<evidence type="ECO:0000259" key="6">
    <source>
        <dbReference type="PROSITE" id="PS51886"/>
    </source>
</evidence>
<evidence type="ECO:0000256" key="1">
    <source>
        <dbReference type="ARBA" id="ARBA00004173"/>
    </source>
</evidence>
<dbReference type="AlphaFoldDB" id="A0AAD7TN83"/>
<evidence type="ECO:0000256" key="4">
    <source>
        <dbReference type="ARBA" id="ARBA00040604"/>
    </source>
</evidence>
<proteinExistence type="inferred from homology"/>
<dbReference type="Proteomes" id="UP001215151">
    <property type="component" value="Unassembled WGS sequence"/>
</dbReference>
<feature type="compositionally biased region" description="Basic and acidic residues" evidence="5">
    <location>
        <begin position="224"/>
        <end position="242"/>
    </location>
</feature>
<dbReference type="GO" id="GO:0005634">
    <property type="term" value="C:nucleus"/>
    <property type="evidence" value="ECO:0007669"/>
    <property type="project" value="TreeGrafter"/>
</dbReference>
<keyword evidence="3" id="KW-0496">Mitochondrion</keyword>
<comment type="similarity">
    <text evidence="2">Belongs to the OXR1 family.</text>
</comment>
<dbReference type="SMART" id="SM00584">
    <property type="entry name" value="TLDc"/>
    <property type="match status" value="1"/>
</dbReference>
<feature type="region of interest" description="Disordered" evidence="5">
    <location>
        <begin position="1"/>
        <end position="99"/>
    </location>
</feature>
<reference evidence="7" key="1">
    <citation type="submission" date="2022-11" db="EMBL/GenBank/DDBJ databases">
        <title>Genome Sequence of Cubamyces cubensis.</title>
        <authorList>
            <person name="Buettner E."/>
        </authorList>
    </citation>
    <scope>NUCLEOTIDE SEQUENCE</scope>
    <source>
        <strain evidence="7">MPL-01</strain>
    </source>
</reference>
<evidence type="ECO:0000256" key="5">
    <source>
        <dbReference type="SAM" id="MobiDB-lite"/>
    </source>
</evidence>
<evidence type="ECO:0000313" key="7">
    <source>
        <dbReference type="EMBL" id="KAJ8469868.1"/>
    </source>
</evidence>
<protein>
    <recommendedName>
        <fullName evidence="4">Oxidation resistance protein 1</fullName>
    </recommendedName>
</protein>
<feature type="domain" description="TLDc" evidence="6">
    <location>
        <begin position="411"/>
        <end position="583"/>
    </location>
</feature>
<dbReference type="InterPro" id="IPR006571">
    <property type="entry name" value="TLDc_dom"/>
</dbReference>
<feature type="compositionally biased region" description="Polar residues" evidence="5">
    <location>
        <begin position="155"/>
        <end position="167"/>
    </location>
</feature>
<evidence type="ECO:0000313" key="8">
    <source>
        <dbReference type="Proteomes" id="UP001215151"/>
    </source>
</evidence>
<dbReference type="GO" id="GO:0006979">
    <property type="term" value="P:response to oxidative stress"/>
    <property type="evidence" value="ECO:0007669"/>
    <property type="project" value="TreeGrafter"/>
</dbReference>
<keyword evidence="8" id="KW-1185">Reference proteome</keyword>
<dbReference type="PANTHER" id="PTHR23354:SF62">
    <property type="entry name" value="MUSTARD, ISOFORM V"/>
    <property type="match status" value="1"/>
</dbReference>
<evidence type="ECO:0000256" key="2">
    <source>
        <dbReference type="ARBA" id="ARBA00009540"/>
    </source>
</evidence>
<feature type="compositionally biased region" description="Low complexity" evidence="5">
    <location>
        <begin position="194"/>
        <end position="207"/>
    </location>
</feature>
<dbReference type="EMBL" id="JAPEVG010000271">
    <property type="protein sequence ID" value="KAJ8469868.1"/>
    <property type="molecule type" value="Genomic_DNA"/>
</dbReference>
<organism evidence="7 8">
    <name type="scientific">Trametes cubensis</name>
    <dbReference type="NCBI Taxonomy" id="1111947"/>
    <lineage>
        <taxon>Eukaryota</taxon>
        <taxon>Fungi</taxon>
        <taxon>Dikarya</taxon>
        <taxon>Basidiomycota</taxon>
        <taxon>Agaricomycotina</taxon>
        <taxon>Agaricomycetes</taxon>
        <taxon>Polyporales</taxon>
        <taxon>Polyporaceae</taxon>
        <taxon>Trametes</taxon>
    </lineage>
</organism>
<comment type="subcellular location">
    <subcellularLocation>
        <location evidence="1">Mitochondrion</location>
    </subcellularLocation>
</comment>
<name>A0AAD7TN83_9APHY</name>
<evidence type="ECO:0000256" key="3">
    <source>
        <dbReference type="ARBA" id="ARBA00023128"/>
    </source>
</evidence>
<dbReference type="Pfam" id="PF07534">
    <property type="entry name" value="TLD"/>
    <property type="match status" value="1"/>
</dbReference>
<dbReference type="GO" id="GO:0005739">
    <property type="term" value="C:mitochondrion"/>
    <property type="evidence" value="ECO:0007669"/>
    <property type="project" value="UniProtKB-SubCell"/>
</dbReference>
<feature type="region of interest" description="Disordered" evidence="5">
    <location>
        <begin position="250"/>
        <end position="269"/>
    </location>
</feature>